<organism evidence="6 7">
    <name type="scientific">Rheinheimera muenzenbergensis</name>
    <dbReference type="NCBI Taxonomy" id="1193628"/>
    <lineage>
        <taxon>Bacteria</taxon>
        <taxon>Pseudomonadati</taxon>
        <taxon>Pseudomonadota</taxon>
        <taxon>Gammaproteobacteria</taxon>
        <taxon>Chromatiales</taxon>
        <taxon>Chromatiaceae</taxon>
        <taxon>Rheinheimera</taxon>
    </lineage>
</organism>
<sequence length="94" mass="10100">MKYCTDVTIVNQLGLHARAATKLAQLCQQFNARIELHQEGKTADASSVLALLMLASSKGKTLQVITEGDDGEQALQAVATLIRNGFDEEQPQSG</sequence>
<dbReference type="EMBL" id="JALAAR010000016">
    <property type="protein sequence ID" value="MEH8018867.1"/>
    <property type="molecule type" value="Genomic_DNA"/>
</dbReference>
<evidence type="ECO:0000256" key="1">
    <source>
        <dbReference type="ARBA" id="ARBA00004496"/>
    </source>
</evidence>
<dbReference type="InterPro" id="IPR050399">
    <property type="entry name" value="HPr"/>
</dbReference>
<dbReference type="PRINTS" id="PR00107">
    <property type="entry name" value="PHOSPHOCPHPR"/>
</dbReference>
<dbReference type="Gene3D" id="3.30.1340.10">
    <property type="entry name" value="HPr-like"/>
    <property type="match status" value="1"/>
</dbReference>
<evidence type="ECO:0000256" key="4">
    <source>
        <dbReference type="ARBA" id="ARBA00022683"/>
    </source>
</evidence>
<comment type="subcellular location">
    <subcellularLocation>
        <location evidence="1">Cytoplasm</location>
    </subcellularLocation>
</comment>
<accession>A0ABU8CAD6</accession>
<name>A0ABU8CAD6_9GAMM</name>
<evidence type="ECO:0000256" key="3">
    <source>
        <dbReference type="ARBA" id="ARBA00022490"/>
    </source>
</evidence>
<gene>
    <name evidence="6" type="ORF">MN202_16610</name>
</gene>
<keyword evidence="3" id="KW-0963">Cytoplasm</keyword>
<evidence type="ECO:0000259" key="5">
    <source>
        <dbReference type="PROSITE" id="PS51350"/>
    </source>
</evidence>
<dbReference type="RefSeq" id="WP_335737262.1">
    <property type="nucleotide sequence ID" value="NZ_JALAAR010000016.1"/>
</dbReference>
<dbReference type="InterPro" id="IPR000032">
    <property type="entry name" value="HPr-like"/>
</dbReference>
<dbReference type="PROSITE" id="PS00369">
    <property type="entry name" value="PTS_HPR_HIS"/>
    <property type="match status" value="1"/>
</dbReference>
<dbReference type="SUPFAM" id="SSF55594">
    <property type="entry name" value="HPr-like"/>
    <property type="match status" value="1"/>
</dbReference>
<dbReference type="Proteomes" id="UP001375382">
    <property type="component" value="Unassembled WGS sequence"/>
</dbReference>
<protein>
    <submittedName>
        <fullName evidence="6">HPr family phosphocarrier protein</fullName>
    </submittedName>
</protein>
<dbReference type="PANTHER" id="PTHR33705">
    <property type="entry name" value="PHOSPHOCARRIER PROTEIN HPR"/>
    <property type="match status" value="1"/>
</dbReference>
<comment type="similarity">
    <text evidence="2">Belongs to the HPr family.</text>
</comment>
<dbReference type="NCBIfam" id="TIGR01003">
    <property type="entry name" value="PTS_HPr_family"/>
    <property type="match status" value="1"/>
</dbReference>
<evidence type="ECO:0000313" key="7">
    <source>
        <dbReference type="Proteomes" id="UP001375382"/>
    </source>
</evidence>
<evidence type="ECO:0000313" key="6">
    <source>
        <dbReference type="EMBL" id="MEH8018867.1"/>
    </source>
</evidence>
<dbReference type="PROSITE" id="PS51350">
    <property type="entry name" value="PTS_HPR_DOM"/>
    <property type="match status" value="1"/>
</dbReference>
<dbReference type="InterPro" id="IPR035895">
    <property type="entry name" value="HPr-like_sf"/>
</dbReference>
<reference evidence="6 7" key="1">
    <citation type="journal article" date="2023" name="Ecotoxicol. Environ. Saf.">
        <title>Mercury remediation potential of mercury-resistant strain Rheinheimera metallidurans sp. nov. isolated from a municipal waste dumping site.</title>
        <authorList>
            <person name="Yadav V."/>
            <person name="Manjhi A."/>
            <person name="Vadakedath N."/>
        </authorList>
    </citation>
    <scope>NUCLEOTIDE SEQUENCE [LARGE SCALE GENOMIC DNA]</scope>
    <source>
        <strain evidence="6 7">E-49</strain>
    </source>
</reference>
<keyword evidence="4" id="KW-0598">Phosphotransferase system</keyword>
<dbReference type="PANTHER" id="PTHR33705:SF2">
    <property type="entry name" value="PHOSPHOCARRIER PROTEIN NPR"/>
    <property type="match status" value="1"/>
</dbReference>
<proteinExistence type="inferred from homology"/>
<comment type="caution">
    <text evidence="6">The sequence shown here is derived from an EMBL/GenBank/DDBJ whole genome shotgun (WGS) entry which is preliminary data.</text>
</comment>
<evidence type="ECO:0000256" key="2">
    <source>
        <dbReference type="ARBA" id="ARBA00010736"/>
    </source>
</evidence>
<dbReference type="InterPro" id="IPR001020">
    <property type="entry name" value="PTS_HPr_His_P_site"/>
</dbReference>
<keyword evidence="7" id="KW-1185">Reference proteome</keyword>
<feature type="domain" description="HPr" evidence="5">
    <location>
        <begin position="2"/>
        <end position="89"/>
    </location>
</feature>
<dbReference type="Pfam" id="PF00381">
    <property type="entry name" value="PTS-HPr"/>
    <property type="match status" value="1"/>
</dbReference>